<keyword evidence="2" id="KW-1185">Reference proteome</keyword>
<dbReference type="Proteomes" id="UP000075883">
    <property type="component" value="Unassembled WGS sequence"/>
</dbReference>
<dbReference type="AlphaFoldDB" id="A0A182M7B5"/>
<protein>
    <submittedName>
        <fullName evidence="1">Uncharacterized protein</fullName>
    </submittedName>
</protein>
<name>A0A182M7B5_9DIPT</name>
<dbReference type="EMBL" id="AXCM01005283">
    <property type="status" value="NOT_ANNOTATED_CDS"/>
    <property type="molecule type" value="Genomic_DNA"/>
</dbReference>
<sequence>MDAFAIVARGPIMATLIKVRSTPDKPGAHFYIDTVQSTYGHFDRYGINARGCLLPMHNSTVDVSSNVPHDALLFCFQLSVDYQNITAEIMLLCKQATTQAPPSADARGFCWAIDRKSEYLSVRKETNS</sequence>
<evidence type="ECO:0000313" key="1">
    <source>
        <dbReference type="EnsemblMetazoa" id="ACUA011289-PA"/>
    </source>
</evidence>
<dbReference type="VEuPathDB" id="VectorBase:ACUA011289"/>
<evidence type="ECO:0000313" key="2">
    <source>
        <dbReference type="Proteomes" id="UP000075883"/>
    </source>
</evidence>
<organism evidence="1 2">
    <name type="scientific">Anopheles culicifacies</name>
    <dbReference type="NCBI Taxonomy" id="139723"/>
    <lineage>
        <taxon>Eukaryota</taxon>
        <taxon>Metazoa</taxon>
        <taxon>Ecdysozoa</taxon>
        <taxon>Arthropoda</taxon>
        <taxon>Hexapoda</taxon>
        <taxon>Insecta</taxon>
        <taxon>Pterygota</taxon>
        <taxon>Neoptera</taxon>
        <taxon>Endopterygota</taxon>
        <taxon>Diptera</taxon>
        <taxon>Nematocera</taxon>
        <taxon>Culicoidea</taxon>
        <taxon>Culicidae</taxon>
        <taxon>Anophelinae</taxon>
        <taxon>Anopheles</taxon>
        <taxon>culicifacies species complex</taxon>
    </lineage>
</organism>
<dbReference type="EnsemblMetazoa" id="ACUA011289-RA">
    <property type="protein sequence ID" value="ACUA011289-PA"/>
    <property type="gene ID" value="ACUA011289"/>
</dbReference>
<reference evidence="1" key="2">
    <citation type="submission" date="2020-05" db="UniProtKB">
        <authorList>
            <consortium name="EnsemblMetazoa"/>
        </authorList>
    </citation>
    <scope>IDENTIFICATION</scope>
    <source>
        <strain evidence="1">A-37</strain>
    </source>
</reference>
<proteinExistence type="predicted"/>
<accession>A0A182M7B5</accession>
<reference evidence="2" key="1">
    <citation type="submission" date="2013-09" db="EMBL/GenBank/DDBJ databases">
        <title>The Genome Sequence of Anopheles culicifacies species A.</title>
        <authorList>
            <consortium name="The Broad Institute Genomics Platform"/>
            <person name="Neafsey D.E."/>
            <person name="Besansky N."/>
            <person name="Howell P."/>
            <person name="Walton C."/>
            <person name="Young S.K."/>
            <person name="Zeng Q."/>
            <person name="Gargeya S."/>
            <person name="Fitzgerald M."/>
            <person name="Haas B."/>
            <person name="Abouelleil A."/>
            <person name="Allen A.W."/>
            <person name="Alvarado L."/>
            <person name="Arachchi H.M."/>
            <person name="Berlin A.M."/>
            <person name="Chapman S.B."/>
            <person name="Gainer-Dewar J."/>
            <person name="Goldberg J."/>
            <person name="Griggs A."/>
            <person name="Gujja S."/>
            <person name="Hansen M."/>
            <person name="Howarth C."/>
            <person name="Imamovic A."/>
            <person name="Ireland A."/>
            <person name="Larimer J."/>
            <person name="McCowan C."/>
            <person name="Murphy C."/>
            <person name="Pearson M."/>
            <person name="Poon T.W."/>
            <person name="Priest M."/>
            <person name="Roberts A."/>
            <person name="Saif S."/>
            <person name="Shea T."/>
            <person name="Sisk P."/>
            <person name="Sykes S."/>
            <person name="Wortman J."/>
            <person name="Nusbaum C."/>
            <person name="Birren B."/>
        </authorList>
    </citation>
    <scope>NUCLEOTIDE SEQUENCE [LARGE SCALE GENOMIC DNA]</scope>
    <source>
        <strain evidence="2">A-37</strain>
    </source>
</reference>